<reference evidence="2" key="2">
    <citation type="submission" date="2016-02" db="EMBL/GenBank/DDBJ databases">
        <title>Draft genome sequence of five rapidly growing Mycobacterium species.</title>
        <authorList>
            <person name="Katahira K."/>
            <person name="Gotou Y."/>
            <person name="Iida K."/>
            <person name="Ogura Y."/>
            <person name="Hayashi T."/>
        </authorList>
    </citation>
    <scope>NUCLEOTIDE SEQUENCE [LARGE SCALE GENOMIC DNA]</scope>
    <source>
        <strain evidence="2">JCM6368</strain>
    </source>
</reference>
<reference evidence="1 2" key="1">
    <citation type="journal article" date="2016" name="Genome Announc.">
        <title>Draft Genome Sequences of Five Rapidly Growing Mycobacterium Species, M. thermoresistibile, M. fortuitum subsp. acetamidolyticum, M. canariasense, M. brisbanense, and M. novocastrense.</title>
        <authorList>
            <person name="Katahira K."/>
            <person name="Ogura Y."/>
            <person name="Gotoh Y."/>
            <person name="Hayashi T."/>
        </authorList>
    </citation>
    <scope>NUCLEOTIDE SEQUENCE [LARGE SCALE GENOMIC DNA]</scope>
    <source>
        <strain evidence="1 2">JCM6368</strain>
    </source>
</reference>
<accession>A0A124E3J9</accession>
<organism evidence="1 2">
    <name type="scientific">Mycolicibacterium fortuitum subsp. acetamidolyticum</name>
    <dbReference type="NCBI Taxonomy" id="144550"/>
    <lineage>
        <taxon>Bacteria</taxon>
        <taxon>Bacillati</taxon>
        <taxon>Actinomycetota</taxon>
        <taxon>Actinomycetes</taxon>
        <taxon>Mycobacteriales</taxon>
        <taxon>Mycobacteriaceae</taxon>
        <taxon>Mycolicibacterium</taxon>
    </lineage>
</organism>
<dbReference type="RefSeq" id="WP_081104666.1">
    <property type="nucleotide sequence ID" value="NZ_BCSZ01000003.1"/>
</dbReference>
<protein>
    <submittedName>
        <fullName evidence="1">Uncharacterized protein</fullName>
    </submittedName>
</protein>
<gene>
    <name evidence="1" type="ORF">RMCFA_0319</name>
</gene>
<proteinExistence type="predicted"/>
<evidence type="ECO:0000313" key="1">
    <source>
        <dbReference type="EMBL" id="GAT00205.1"/>
    </source>
</evidence>
<dbReference type="AlphaFoldDB" id="A0A124E3J9"/>
<name>A0A124E3J9_MYCFO</name>
<dbReference type="EMBL" id="BCSZ01000003">
    <property type="protein sequence ID" value="GAT00205.1"/>
    <property type="molecule type" value="Genomic_DNA"/>
</dbReference>
<evidence type="ECO:0000313" key="2">
    <source>
        <dbReference type="Proteomes" id="UP000069705"/>
    </source>
</evidence>
<sequence>MGISLLPFSRLSDADVAGALGHAVALINPALDVFTRFDPLGLRQRTHRDESAQNVVGKSLDIAAAVLNFAELPGTKAWAEMDQDGHVKWWVHRAGAVTTVFVAFPGVFGVIANRLPIQDILGFSNQAVVLCAVAREDGVTDRDEQVRLLSEILCDRRIANSPAGSPETPPQSLPEKLWDFAGTVRAAGEEIAKRPHPQTVYRYLGMLPGIGAVAAYFGEFSALRHAAHEGESWISSRSEQAQTQART</sequence>
<comment type="caution">
    <text evidence="1">The sequence shown here is derived from an EMBL/GenBank/DDBJ whole genome shotgun (WGS) entry which is preliminary data.</text>
</comment>
<dbReference type="Proteomes" id="UP000069705">
    <property type="component" value="Unassembled WGS sequence"/>
</dbReference>